<gene>
    <name evidence="1" type="ORF">DVK85_06635</name>
</gene>
<proteinExistence type="predicted"/>
<evidence type="ECO:0000313" key="2">
    <source>
        <dbReference type="Proteomes" id="UP000253951"/>
    </source>
</evidence>
<protein>
    <submittedName>
        <fullName evidence="1">Uncharacterized protein</fullName>
    </submittedName>
</protein>
<dbReference type="AlphaFoldDB" id="A0A345HBH6"/>
<dbReference type="InterPro" id="IPR046558">
    <property type="entry name" value="DUF6712"/>
</dbReference>
<accession>A0A345HBH6</accession>
<dbReference type="Pfam" id="PF20459">
    <property type="entry name" value="DUF6712"/>
    <property type="match status" value="1"/>
</dbReference>
<dbReference type="Proteomes" id="UP000253951">
    <property type="component" value="Chromosome"/>
</dbReference>
<sequence>MMQPLITRNDIAQYKQLSKTPNDAKLNEMILDAQLLDIQPLLGEKLFNAIMAAPESFAALLEGSIYEKDGISYTNYGLKMVLSYFTYARYMMFASVTDTPFSVVEKLNNDSRPVETATKKTIYQLNRDAAYKVWESVHNWLIRTSNEDYKKNCGVASTNQGMRFTKIG</sequence>
<keyword evidence="2" id="KW-1185">Reference proteome</keyword>
<dbReference type="KEGG" id="fat:DVK85_06635"/>
<dbReference type="EMBL" id="CP031188">
    <property type="protein sequence ID" value="AXG73936.1"/>
    <property type="molecule type" value="Genomic_DNA"/>
</dbReference>
<name>A0A345HBH6_9FLAO</name>
<evidence type="ECO:0000313" key="1">
    <source>
        <dbReference type="EMBL" id="AXG73936.1"/>
    </source>
</evidence>
<reference evidence="1 2" key="1">
    <citation type="submission" date="2018-07" db="EMBL/GenBank/DDBJ databases">
        <title>Complete genome sequence of Flavobacterium arcticum type strain SM1502T.</title>
        <authorList>
            <person name="Li Y."/>
            <person name="Li D.-D."/>
        </authorList>
    </citation>
    <scope>NUCLEOTIDE SEQUENCE [LARGE SCALE GENOMIC DNA]</scope>
    <source>
        <strain evidence="1 2">SM1502</strain>
    </source>
</reference>
<organism evidence="1 2">
    <name type="scientific">Flavobacterium arcticum</name>
    <dbReference type="NCBI Taxonomy" id="1784713"/>
    <lineage>
        <taxon>Bacteria</taxon>
        <taxon>Pseudomonadati</taxon>
        <taxon>Bacteroidota</taxon>
        <taxon>Flavobacteriia</taxon>
        <taxon>Flavobacteriales</taxon>
        <taxon>Flavobacteriaceae</taxon>
        <taxon>Flavobacterium</taxon>
    </lineage>
</organism>